<dbReference type="InterPro" id="IPR036116">
    <property type="entry name" value="FN3_sf"/>
</dbReference>
<evidence type="ECO:0000256" key="3">
    <source>
        <dbReference type="SAM" id="MobiDB-lite"/>
    </source>
</evidence>
<name>A0A813NAX2_9BILA</name>
<keyword evidence="9" id="KW-1185">Reference proteome</keyword>
<dbReference type="PANTHER" id="PTHR13817:SF151">
    <property type="entry name" value="TITIN"/>
    <property type="match status" value="1"/>
</dbReference>
<accession>A0A813NAX2</accession>
<dbReference type="SMART" id="SM00409">
    <property type="entry name" value="IG"/>
    <property type="match status" value="2"/>
</dbReference>
<dbReference type="InterPro" id="IPR003961">
    <property type="entry name" value="FN3_dom"/>
</dbReference>
<dbReference type="GO" id="GO:0031430">
    <property type="term" value="C:M band"/>
    <property type="evidence" value="ECO:0007669"/>
    <property type="project" value="TreeGrafter"/>
</dbReference>
<reference evidence="6" key="1">
    <citation type="submission" date="2021-02" db="EMBL/GenBank/DDBJ databases">
        <authorList>
            <person name="Nowell W R."/>
        </authorList>
    </citation>
    <scope>NUCLEOTIDE SEQUENCE</scope>
</reference>
<proteinExistence type="predicted"/>
<dbReference type="InterPro" id="IPR013098">
    <property type="entry name" value="Ig_I-set"/>
</dbReference>
<dbReference type="InterPro" id="IPR036179">
    <property type="entry name" value="Ig-like_dom_sf"/>
</dbReference>
<feature type="domain" description="Ig-like" evidence="4">
    <location>
        <begin position="412"/>
        <end position="497"/>
    </location>
</feature>
<keyword evidence="1" id="KW-0677">Repeat</keyword>
<protein>
    <recommendedName>
        <fullName evidence="11">Twitchin</fullName>
    </recommendedName>
</protein>
<dbReference type="SMART" id="SM00060">
    <property type="entry name" value="FN3"/>
    <property type="match status" value="3"/>
</dbReference>
<dbReference type="SUPFAM" id="SSF48726">
    <property type="entry name" value="Immunoglobulin"/>
    <property type="match status" value="2"/>
</dbReference>
<evidence type="ECO:0008006" key="11">
    <source>
        <dbReference type="Google" id="ProtNLM"/>
    </source>
</evidence>
<evidence type="ECO:0000259" key="5">
    <source>
        <dbReference type="PROSITE" id="PS50853"/>
    </source>
</evidence>
<dbReference type="PROSITE" id="PS50835">
    <property type="entry name" value="IG_LIKE"/>
    <property type="match status" value="1"/>
</dbReference>
<dbReference type="InterPro" id="IPR013783">
    <property type="entry name" value="Ig-like_fold"/>
</dbReference>
<dbReference type="AlphaFoldDB" id="A0A813NAX2"/>
<dbReference type="EMBL" id="CAJNOM010000685">
    <property type="protein sequence ID" value="CAF1541408.1"/>
    <property type="molecule type" value="Genomic_DNA"/>
</dbReference>
<dbReference type="Pfam" id="PF07679">
    <property type="entry name" value="I-set"/>
    <property type="match status" value="1"/>
</dbReference>
<keyword evidence="2" id="KW-0393">Immunoglobulin domain</keyword>
<dbReference type="PRINTS" id="PR00014">
    <property type="entry name" value="FNTYPEIII"/>
</dbReference>
<gene>
    <name evidence="6" type="ORF">BJG266_LOCUS1377</name>
    <name evidence="7" type="ORF">QVE165_LOCUS46331</name>
    <name evidence="8" type="ORF">QVE165_LOCUS46350</name>
</gene>
<sequence length="598" mass="66215">MGEGGSNIERYIVKNQDLGRDTCAPAGEVNIDSTSLRVTKLAPGKKYLFRVRAVNKEGEGEPLKTTTTTLAKIHTMNQDKDGGASVEKYIIEHQEKGFDNNATITDLLENSEVAFCVKAVNKAGESEPSSTTDGRAPTFVKKSRDTIPEVKWCRNGLELSPSGRCRIATKLNELKSTLIFNEAWDSVPAKLTREPEEQRIPLGETLKVKIPISADDDRVRIQEFDDFIVVTIPDTEREDAGKYAINVANDSGSCNVPLKFFFTITPPLPPTGPLEISNVSKDRATLSWKPPKDDGGSKVTDYVIERQPPGSLGQPDITGMTNNTVTLNWEKVTSDDGGPITGYWIEKREENTDKGISVNKSPCQSAHFTVPSLVEDHIYEFRVTAENEADKETPSDATKPTKVKDPNASTPPEFVKKLKDAEGNEGKTITLECEVIGTPKPDFKGTKEISQGAKHTITRDGDKCVLVINNATPDDVDEYSIKVRNRCGLRMYRCNVNVRSPRRFRLPPKYQDVLNYDKGEPIVIKIPYTDNPLPNVMLSKDGNDIMRDKNGSIDVSNRAITLTIRNGDKNTTGCQPERATLKHGGVYDYYDTVEEIGQ</sequence>
<feature type="compositionally biased region" description="Basic and acidic residues" evidence="3">
    <location>
        <begin position="385"/>
        <end position="394"/>
    </location>
</feature>
<feature type="domain" description="Fibronectin type-III" evidence="5">
    <location>
        <begin position="308"/>
        <end position="406"/>
    </location>
</feature>
<evidence type="ECO:0000259" key="4">
    <source>
        <dbReference type="PROSITE" id="PS50835"/>
    </source>
</evidence>
<feature type="domain" description="Fibronectin type-III" evidence="5">
    <location>
        <begin position="1"/>
        <end position="73"/>
    </location>
</feature>
<dbReference type="CDD" id="cd00063">
    <property type="entry name" value="FN3"/>
    <property type="match status" value="3"/>
</dbReference>
<evidence type="ECO:0000313" key="7">
    <source>
        <dbReference type="EMBL" id="CAF1541151.1"/>
    </source>
</evidence>
<dbReference type="GO" id="GO:0045214">
    <property type="term" value="P:sarcomere organization"/>
    <property type="evidence" value="ECO:0007669"/>
    <property type="project" value="TreeGrafter"/>
</dbReference>
<dbReference type="FunFam" id="2.60.40.10:FF:000107">
    <property type="entry name" value="Myosin, light chain kinase a"/>
    <property type="match status" value="1"/>
</dbReference>
<evidence type="ECO:0000313" key="6">
    <source>
        <dbReference type="EMBL" id="CAF0733752.1"/>
    </source>
</evidence>
<evidence type="ECO:0000313" key="10">
    <source>
        <dbReference type="Proteomes" id="UP000663877"/>
    </source>
</evidence>
<dbReference type="InterPro" id="IPR050964">
    <property type="entry name" value="Striated_Muscle_Regulatory"/>
</dbReference>
<dbReference type="Pfam" id="PF00041">
    <property type="entry name" value="fn3"/>
    <property type="match status" value="2"/>
</dbReference>
<dbReference type="PANTHER" id="PTHR13817">
    <property type="entry name" value="TITIN"/>
    <property type="match status" value="1"/>
</dbReference>
<dbReference type="EMBL" id="CAJNOI010000003">
    <property type="protein sequence ID" value="CAF0733752.1"/>
    <property type="molecule type" value="Genomic_DNA"/>
</dbReference>
<comment type="caution">
    <text evidence="6">The sequence shown here is derived from an EMBL/GenBank/DDBJ whole genome shotgun (WGS) entry which is preliminary data.</text>
</comment>
<organism evidence="6 10">
    <name type="scientific">Adineta steineri</name>
    <dbReference type="NCBI Taxonomy" id="433720"/>
    <lineage>
        <taxon>Eukaryota</taxon>
        <taxon>Metazoa</taxon>
        <taxon>Spiralia</taxon>
        <taxon>Gnathifera</taxon>
        <taxon>Rotifera</taxon>
        <taxon>Eurotatoria</taxon>
        <taxon>Bdelloidea</taxon>
        <taxon>Adinetida</taxon>
        <taxon>Adinetidae</taxon>
        <taxon>Adineta</taxon>
    </lineage>
</organism>
<dbReference type="InterPro" id="IPR007110">
    <property type="entry name" value="Ig-like_dom"/>
</dbReference>
<dbReference type="Proteomes" id="UP000663832">
    <property type="component" value="Unassembled WGS sequence"/>
</dbReference>
<dbReference type="Proteomes" id="UP000663877">
    <property type="component" value="Unassembled WGS sequence"/>
</dbReference>
<evidence type="ECO:0000256" key="2">
    <source>
        <dbReference type="ARBA" id="ARBA00023319"/>
    </source>
</evidence>
<dbReference type="OrthoDB" id="504170at2759"/>
<evidence type="ECO:0000256" key="1">
    <source>
        <dbReference type="ARBA" id="ARBA00022737"/>
    </source>
</evidence>
<evidence type="ECO:0000313" key="9">
    <source>
        <dbReference type="Proteomes" id="UP000663832"/>
    </source>
</evidence>
<feature type="region of interest" description="Disordered" evidence="3">
    <location>
        <begin position="385"/>
        <end position="413"/>
    </location>
</feature>
<dbReference type="PROSITE" id="PS50853">
    <property type="entry name" value="FN3"/>
    <property type="match status" value="2"/>
</dbReference>
<dbReference type="EMBL" id="CAJNOM010000684">
    <property type="protein sequence ID" value="CAF1541151.1"/>
    <property type="molecule type" value="Genomic_DNA"/>
</dbReference>
<dbReference type="SUPFAM" id="SSF49265">
    <property type="entry name" value="Fibronectin type III"/>
    <property type="match status" value="3"/>
</dbReference>
<dbReference type="Gene3D" id="2.60.40.10">
    <property type="entry name" value="Immunoglobulins"/>
    <property type="match status" value="6"/>
</dbReference>
<evidence type="ECO:0000313" key="8">
    <source>
        <dbReference type="EMBL" id="CAF1541408.1"/>
    </source>
</evidence>
<dbReference type="InterPro" id="IPR003599">
    <property type="entry name" value="Ig_sub"/>
</dbReference>